<dbReference type="InterPro" id="IPR000717">
    <property type="entry name" value="PCI_dom"/>
</dbReference>
<dbReference type="SMART" id="SM00753">
    <property type="entry name" value="PAM"/>
    <property type="match status" value="1"/>
</dbReference>
<dbReference type="Gene3D" id="1.10.10.10">
    <property type="entry name" value="Winged helix-like DNA-binding domain superfamily/Winged helix DNA-binding domain"/>
    <property type="match status" value="1"/>
</dbReference>
<organism evidence="5 6">
    <name type="scientific">Heterodera trifolii</name>
    <dbReference type="NCBI Taxonomy" id="157864"/>
    <lineage>
        <taxon>Eukaryota</taxon>
        <taxon>Metazoa</taxon>
        <taxon>Ecdysozoa</taxon>
        <taxon>Nematoda</taxon>
        <taxon>Chromadorea</taxon>
        <taxon>Rhabditida</taxon>
        <taxon>Tylenchina</taxon>
        <taxon>Tylenchomorpha</taxon>
        <taxon>Tylenchoidea</taxon>
        <taxon>Heteroderidae</taxon>
        <taxon>Heteroderinae</taxon>
        <taxon>Heterodera</taxon>
    </lineage>
</organism>
<evidence type="ECO:0000256" key="3">
    <source>
        <dbReference type="ARBA" id="ARBA00072421"/>
    </source>
</evidence>
<comment type="caution">
    <text evidence="5">The sequence shown here is derived from an EMBL/GenBank/DDBJ whole genome shotgun (WGS) entry which is preliminary data.</text>
</comment>
<dbReference type="PANTHER" id="PTHR12732">
    <property type="entry name" value="UNCHARACTERIZED PROTEASOME COMPONENT REGION PCI-CONTAINING"/>
    <property type="match status" value="1"/>
</dbReference>
<evidence type="ECO:0000313" key="5">
    <source>
        <dbReference type="EMBL" id="KAL3103462.1"/>
    </source>
</evidence>
<keyword evidence="6" id="KW-1185">Reference proteome</keyword>
<protein>
    <recommendedName>
        <fullName evidence="3">PCI domain-containing protein 2 homolog</fullName>
    </recommendedName>
    <alternativeName>
        <fullName evidence="2">CSN12-like protein</fullName>
    </alternativeName>
</protein>
<dbReference type="PROSITE" id="PS50250">
    <property type="entry name" value="PCI"/>
    <property type="match status" value="1"/>
</dbReference>
<dbReference type="Proteomes" id="UP001620626">
    <property type="component" value="Unassembled WGS sequence"/>
</dbReference>
<dbReference type="FunFam" id="1.10.10.10:FF:000146">
    <property type="entry name" value="PCI domain-containing protein 2 homolog"/>
    <property type="match status" value="1"/>
</dbReference>
<feature type="domain" description="PCI" evidence="4">
    <location>
        <begin position="222"/>
        <end position="402"/>
    </location>
</feature>
<proteinExistence type="inferred from homology"/>
<reference evidence="5 6" key="1">
    <citation type="submission" date="2024-10" db="EMBL/GenBank/DDBJ databases">
        <authorList>
            <person name="Kim D."/>
        </authorList>
    </citation>
    <scope>NUCLEOTIDE SEQUENCE [LARGE SCALE GENOMIC DNA]</scope>
    <source>
        <strain evidence="5">BH-2024</strain>
    </source>
</reference>
<evidence type="ECO:0000256" key="1">
    <source>
        <dbReference type="ARBA" id="ARBA00025771"/>
    </source>
</evidence>
<dbReference type="InterPro" id="IPR036388">
    <property type="entry name" value="WH-like_DNA-bd_sf"/>
</dbReference>
<dbReference type="Pfam" id="PF01399">
    <property type="entry name" value="PCI"/>
    <property type="match status" value="1"/>
</dbReference>
<accession>A0ABD2KKJ5</accession>
<dbReference type="PANTHER" id="PTHR12732:SF0">
    <property type="entry name" value="PCI DOMAIN-CONTAINING PROTEIN 2"/>
    <property type="match status" value="1"/>
</dbReference>
<comment type="similarity">
    <text evidence="1">Belongs to the CSN12 family.</text>
</comment>
<dbReference type="EMBL" id="JBICBT010000735">
    <property type="protein sequence ID" value="KAL3103462.1"/>
    <property type="molecule type" value="Genomic_DNA"/>
</dbReference>
<gene>
    <name evidence="5" type="ORF">niasHT_025329</name>
</gene>
<evidence type="ECO:0000313" key="6">
    <source>
        <dbReference type="Proteomes" id="UP001620626"/>
    </source>
</evidence>
<name>A0ABD2KKJ5_9BILA</name>
<dbReference type="InterPro" id="IPR045114">
    <property type="entry name" value="Csn12-like"/>
</dbReference>
<evidence type="ECO:0000259" key="4">
    <source>
        <dbReference type="PROSITE" id="PS50250"/>
    </source>
</evidence>
<sequence>MEFSNFYAYYDNLAALIDQQTWEAAEYASVLLCCRDKHADLKFLQLCDRYDDRAVVRWAVFDDIVLSHLNVLHALSASDWPAAFGHQTNALQLFNREILQREKDANWFMPILYVLCSDLRLIARIADKRGCVLWGGHHQRKAADAQTATFYEESAASIMESYRICVAERSDATTKKVAILSLTNQLFRIYFGINRLHLLKPLIRSIDHVGELYDRFSLADKITYKYFLGRKAMFDMDLSRAEEALTFAFEHCPAQFKHNKRLILMYLVPVKMFLGHMPTQQLLVRYNLGQFADVAASVKDGNLRELNLALQKHQHFFIKCGIFLMLEKLKVITYRNLFKRVASILNTHLIKLDAFLAVLRFLGTDIDADELSCILANLIAQKKIKGYISHQRQTLVISKQTPFPSLSAA</sequence>
<evidence type="ECO:0000256" key="2">
    <source>
        <dbReference type="ARBA" id="ARBA00033214"/>
    </source>
</evidence>
<dbReference type="AlphaFoldDB" id="A0ABD2KKJ5"/>